<protein>
    <submittedName>
        <fullName evidence="2">Uncharacterized protein</fullName>
    </submittedName>
</protein>
<dbReference type="Proteomes" id="UP001339167">
    <property type="component" value="Unassembled WGS sequence"/>
</dbReference>
<dbReference type="EMBL" id="JAUGZK010000003">
    <property type="protein sequence ID" value="MEE2023783.1"/>
    <property type="molecule type" value="Genomic_DNA"/>
</dbReference>
<organism evidence="2 3">
    <name type="scientific">Alkalimonas mucilaginosa</name>
    <dbReference type="NCBI Taxonomy" id="3057676"/>
    <lineage>
        <taxon>Bacteria</taxon>
        <taxon>Pseudomonadati</taxon>
        <taxon>Pseudomonadota</taxon>
        <taxon>Gammaproteobacteria</taxon>
        <taxon>Alkalimonas</taxon>
    </lineage>
</organism>
<feature type="region of interest" description="Disordered" evidence="1">
    <location>
        <begin position="1"/>
        <end position="50"/>
    </location>
</feature>
<evidence type="ECO:0000313" key="2">
    <source>
        <dbReference type="EMBL" id="MEE2023783.1"/>
    </source>
</evidence>
<name>A0ABU7JFJ4_9GAMM</name>
<gene>
    <name evidence="2" type="ORF">QWF21_05950</name>
</gene>
<sequence length="186" mass="19720">MATVESTNPVAFEASQLLGNTRPERSATAEQPANQPDLRANDTANTNNDVSSVDISQEARAAFEQDNADFQQALQDFRNQSAQQPAQLVASLFDDAAGSGNQSLTDALARLNSLAERLNDNRQAQLSEPVERAVAAEPEVAPATESDAPDTTTAAVQEQTPTTEAEPEALALSQRNPLDETGLSQG</sequence>
<feature type="compositionally biased region" description="Low complexity" evidence="1">
    <location>
        <begin position="132"/>
        <end position="164"/>
    </location>
</feature>
<reference evidence="2 3" key="1">
    <citation type="submission" date="2023-06" db="EMBL/GenBank/DDBJ databases">
        <title>Alkalimonas sp., MEB004 an alkaliphilic bacterium isolated from Lonar Lake, India.</title>
        <authorList>
            <person name="Joshi A."/>
            <person name="Thite S."/>
        </authorList>
    </citation>
    <scope>NUCLEOTIDE SEQUENCE [LARGE SCALE GENOMIC DNA]</scope>
    <source>
        <strain evidence="2 3">MEB004</strain>
    </source>
</reference>
<evidence type="ECO:0000313" key="3">
    <source>
        <dbReference type="Proteomes" id="UP001339167"/>
    </source>
</evidence>
<evidence type="ECO:0000256" key="1">
    <source>
        <dbReference type="SAM" id="MobiDB-lite"/>
    </source>
</evidence>
<dbReference type="RefSeq" id="WP_330087132.1">
    <property type="nucleotide sequence ID" value="NZ_JAUGZK010000003.1"/>
</dbReference>
<proteinExistence type="predicted"/>
<comment type="caution">
    <text evidence="2">The sequence shown here is derived from an EMBL/GenBank/DDBJ whole genome shotgun (WGS) entry which is preliminary data.</text>
</comment>
<accession>A0ABU7JFJ4</accession>
<feature type="region of interest" description="Disordered" evidence="1">
    <location>
        <begin position="122"/>
        <end position="186"/>
    </location>
</feature>
<keyword evidence="3" id="KW-1185">Reference proteome</keyword>